<keyword evidence="2" id="KW-1185">Reference proteome</keyword>
<accession>A0A8K0HGL4</accession>
<gene>
    <name evidence="1" type="ORF">FNV43_RR08162</name>
</gene>
<reference evidence="1" key="1">
    <citation type="submission" date="2020-03" db="EMBL/GenBank/DDBJ databases">
        <title>A high-quality chromosome-level genome assembly of a woody plant with both climbing and erect habits, Rhamnella rubrinervis.</title>
        <authorList>
            <person name="Lu Z."/>
            <person name="Yang Y."/>
            <person name="Zhu X."/>
            <person name="Sun Y."/>
        </authorList>
    </citation>
    <scope>NUCLEOTIDE SEQUENCE</scope>
    <source>
        <strain evidence="1">BYM</strain>
        <tissue evidence="1">Leaf</tissue>
    </source>
</reference>
<dbReference type="EMBL" id="VOIH02000003">
    <property type="protein sequence ID" value="KAF3452066.1"/>
    <property type="molecule type" value="Genomic_DNA"/>
</dbReference>
<organism evidence="1 2">
    <name type="scientific">Rhamnella rubrinervis</name>
    <dbReference type="NCBI Taxonomy" id="2594499"/>
    <lineage>
        <taxon>Eukaryota</taxon>
        <taxon>Viridiplantae</taxon>
        <taxon>Streptophyta</taxon>
        <taxon>Embryophyta</taxon>
        <taxon>Tracheophyta</taxon>
        <taxon>Spermatophyta</taxon>
        <taxon>Magnoliopsida</taxon>
        <taxon>eudicotyledons</taxon>
        <taxon>Gunneridae</taxon>
        <taxon>Pentapetalae</taxon>
        <taxon>rosids</taxon>
        <taxon>fabids</taxon>
        <taxon>Rosales</taxon>
        <taxon>Rhamnaceae</taxon>
        <taxon>rhamnoid group</taxon>
        <taxon>Rhamneae</taxon>
        <taxon>Rhamnella</taxon>
    </lineage>
</organism>
<proteinExistence type="predicted"/>
<protein>
    <submittedName>
        <fullName evidence="1">Uncharacterized protein</fullName>
    </submittedName>
</protein>
<evidence type="ECO:0000313" key="2">
    <source>
        <dbReference type="Proteomes" id="UP000796880"/>
    </source>
</evidence>
<sequence>MHISPLFIEIKALQETLAVGKRDFNHAIPFTTQNGSNRLSSSRPIVDINGSGIRNKENPISFNEIKENIALNLNNENDITMADHVLPIIDEYDRLYNLYNYDVDYDNNTNVGMQEDDIALDDDIELNHDRMRGDDEVNDTIKVQSEQTVMLILFQWSIG</sequence>
<evidence type="ECO:0000313" key="1">
    <source>
        <dbReference type="EMBL" id="KAF3452066.1"/>
    </source>
</evidence>
<comment type="caution">
    <text evidence="1">The sequence shown here is derived from an EMBL/GenBank/DDBJ whole genome shotgun (WGS) entry which is preliminary data.</text>
</comment>
<name>A0A8K0HGL4_9ROSA</name>
<dbReference type="Proteomes" id="UP000796880">
    <property type="component" value="Unassembled WGS sequence"/>
</dbReference>
<dbReference type="AlphaFoldDB" id="A0A8K0HGL4"/>